<name>A0A9X1NMM7_9ACTN</name>
<keyword evidence="4" id="KW-1185">Reference proteome</keyword>
<accession>A0A9X1NMM7</accession>
<dbReference type="InterPro" id="IPR000160">
    <property type="entry name" value="GGDEF_dom"/>
</dbReference>
<feature type="transmembrane region" description="Helical" evidence="1">
    <location>
        <begin position="31"/>
        <end position="51"/>
    </location>
</feature>
<dbReference type="PANTHER" id="PTHR45138:SF9">
    <property type="entry name" value="DIGUANYLATE CYCLASE DGCM-RELATED"/>
    <property type="match status" value="1"/>
</dbReference>
<evidence type="ECO:0000259" key="2">
    <source>
        <dbReference type="PROSITE" id="PS50887"/>
    </source>
</evidence>
<feature type="transmembrane region" description="Helical" evidence="1">
    <location>
        <begin position="58"/>
        <end position="80"/>
    </location>
</feature>
<keyword evidence="1" id="KW-1133">Transmembrane helix</keyword>
<dbReference type="PROSITE" id="PS50887">
    <property type="entry name" value="GGDEF"/>
    <property type="match status" value="1"/>
</dbReference>
<evidence type="ECO:0000313" key="4">
    <source>
        <dbReference type="Proteomes" id="UP001138997"/>
    </source>
</evidence>
<dbReference type="InterPro" id="IPR050469">
    <property type="entry name" value="Diguanylate_Cyclase"/>
</dbReference>
<dbReference type="SMART" id="SM00267">
    <property type="entry name" value="GGDEF"/>
    <property type="match status" value="1"/>
</dbReference>
<reference evidence="3" key="1">
    <citation type="submission" date="2021-11" db="EMBL/GenBank/DDBJ databases">
        <title>Streptomyces corallinus and Kineosporia corallina sp. nov., two new coral-derived marine actinobacteria.</title>
        <authorList>
            <person name="Buangrab K."/>
            <person name="Sutthacheep M."/>
            <person name="Yeemin T."/>
            <person name="Harunari E."/>
            <person name="Igarashi Y."/>
            <person name="Sripreechasak P."/>
            <person name="Kanchanasin P."/>
            <person name="Tanasupawat S."/>
            <person name="Phongsopitanun W."/>
        </authorList>
    </citation>
    <scope>NUCLEOTIDE SEQUENCE</scope>
    <source>
        <strain evidence="3">JCM 31032</strain>
    </source>
</reference>
<dbReference type="RefSeq" id="WP_231448741.1">
    <property type="nucleotide sequence ID" value="NZ_JAJOMB010000025.1"/>
</dbReference>
<dbReference type="Proteomes" id="UP001138997">
    <property type="component" value="Unassembled WGS sequence"/>
</dbReference>
<proteinExistence type="predicted"/>
<keyword evidence="1" id="KW-0472">Membrane</keyword>
<feature type="transmembrane region" description="Helical" evidence="1">
    <location>
        <begin position="217"/>
        <end position="235"/>
    </location>
</feature>
<dbReference type="Gene3D" id="3.30.70.270">
    <property type="match status" value="1"/>
</dbReference>
<dbReference type="InterPro" id="IPR043128">
    <property type="entry name" value="Rev_trsase/Diguanyl_cyclase"/>
</dbReference>
<feature type="transmembrane region" description="Helical" evidence="1">
    <location>
        <begin position="256"/>
        <end position="275"/>
    </location>
</feature>
<dbReference type="GO" id="GO:1902201">
    <property type="term" value="P:negative regulation of bacterial-type flagellum-dependent cell motility"/>
    <property type="evidence" value="ECO:0007669"/>
    <property type="project" value="TreeGrafter"/>
</dbReference>
<dbReference type="InterPro" id="IPR029787">
    <property type="entry name" value="Nucleotide_cyclase"/>
</dbReference>
<protein>
    <submittedName>
        <fullName evidence="3">GGDEF domain-containing protein</fullName>
    </submittedName>
</protein>
<dbReference type="Pfam" id="PF00990">
    <property type="entry name" value="GGDEF"/>
    <property type="match status" value="1"/>
</dbReference>
<feature type="transmembrane region" description="Helical" evidence="1">
    <location>
        <begin position="120"/>
        <end position="144"/>
    </location>
</feature>
<feature type="domain" description="GGDEF" evidence="2">
    <location>
        <begin position="348"/>
        <end position="470"/>
    </location>
</feature>
<keyword evidence="1" id="KW-0812">Transmembrane</keyword>
<dbReference type="NCBIfam" id="TIGR00254">
    <property type="entry name" value="GGDEF"/>
    <property type="match status" value="1"/>
</dbReference>
<evidence type="ECO:0000313" key="3">
    <source>
        <dbReference type="EMBL" id="MCD5315921.1"/>
    </source>
</evidence>
<dbReference type="GO" id="GO:0052621">
    <property type="term" value="F:diguanylate cyclase activity"/>
    <property type="evidence" value="ECO:0007669"/>
    <property type="project" value="TreeGrafter"/>
</dbReference>
<dbReference type="SUPFAM" id="SSF55073">
    <property type="entry name" value="Nucleotide cyclase"/>
    <property type="match status" value="1"/>
</dbReference>
<dbReference type="EMBL" id="JAJOMB010000025">
    <property type="protein sequence ID" value="MCD5315921.1"/>
    <property type="molecule type" value="Genomic_DNA"/>
</dbReference>
<comment type="caution">
    <text evidence="3">The sequence shown here is derived from an EMBL/GenBank/DDBJ whole genome shotgun (WGS) entry which is preliminary data.</text>
</comment>
<dbReference type="PANTHER" id="PTHR45138">
    <property type="entry name" value="REGULATORY COMPONENTS OF SENSORY TRANSDUCTION SYSTEM"/>
    <property type="match status" value="1"/>
</dbReference>
<gene>
    <name evidence="3" type="ORF">LR394_34005</name>
</gene>
<dbReference type="GO" id="GO:0005886">
    <property type="term" value="C:plasma membrane"/>
    <property type="evidence" value="ECO:0007669"/>
    <property type="project" value="TreeGrafter"/>
</dbReference>
<organism evidence="3 4">
    <name type="scientific">Kineosporia babensis</name>
    <dbReference type="NCBI Taxonomy" id="499548"/>
    <lineage>
        <taxon>Bacteria</taxon>
        <taxon>Bacillati</taxon>
        <taxon>Actinomycetota</taxon>
        <taxon>Actinomycetes</taxon>
        <taxon>Kineosporiales</taxon>
        <taxon>Kineosporiaceae</taxon>
        <taxon>Kineosporia</taxon>
    </lineage>
</organism>
<feature type="transmembrane region" description="Helical" evidence="1">
    <location>
        <begin position="281"/>
        <end position="301"/>
    </location>
</feature>
<feature type="transmembrane region" description="Helical" evidence="1">
    <location>
        <begin position="156"/>
        <end position="177"/>
    </location>
</feature>
<dbReference type="GO" id="GO:0043709">
    <property type="term" value="P:cell adhesion involved in single-species biofilm formation"/>
    <property type="evidence" value="ECO:0007669"/>
    <property type="project" value="TreeGrafter"/>
</dbReference>
<sequence length="485" mass="52273">MARSYLPVLPAFTLIALLAFLDPTTNLAVIVYTLSVAASAGFLALSVWRLPPAARRPWFWLLAMQASAFGGEIWSMLLQFRNSDAWAMPVDILYITSYLFCARGVLALDRQRHRRPALGGMLDAGIVTTAAAVLALVFLVLPLLTDATMTVSDRVFGSLYPLMDVLLVFLVARLLIAAKPRSRAALWVIAACSCSLTADFAMNVILLSGGTQDFPRWMNMLWACFYLLVACGAASSAHEDTSGPPPDEAGLTTTRLGILALAAGLPATLLVIRAVQGQDQAAMLLAGGSLVLLVMVVARIWDLLQQVRRQSERLALMARSDALTGVANRRSWDFELARSMAAAQQNQSVLLIALLDLDHFKKYNDTQGHQAGDDLLKEAARAWSLGLGPGGRIARWGGEEFAVALHCDDLEDGLPIVDGLRALVPFGQTCSIGIAIWDRSLDAASVVQVADEELYRAKAGGRNRSYLAGQEVRLSPAEAASSKPP</sequence>
<dbReference type="AlphaFoldDB" id="A0A9X1NMM7"/>
<evidence type="ECO:0000256" key="1">
    <source>
        <dbReference type="SAM" id="Phobius"/>
    </source>
</evidence>
<feature type="transmembrane region" description="Helical" evidence="1">
    <location>
        <begin position="86"/>
        <end position="108"/>
    </location>
</feature>
<dbReference type="CDD" id="cd01949">
    <property type="entry name" value="GGDEF"/>
    <property type="match status" value="1"/>
</dbReference>
<feature type="transmembrane region" description="Helical" evidence="1">
    <location>
        <begin position="184"/>
        <end position="205"/>
    </location>
</feature>